<evidence type="ECO:0000256" key="1">
    <source>
        <dbReference type="SAM" id="MobiDB-lite"/>
    </source>
</evidence>
<comment type="caution">
    <text evidence="3">The sequence shown here is derived from an EMBL/GenBank/DDBJ whole genome shotgun (WGS) entry which is preliminary data.</text>
</comment>
<keyword evidence="2" id="KW-1133">Transmembrane helix</keyword>
<organism evidence="3 4">
    <name type="scientific">Besnoitia besnoiti</name>
    <name type="common">Apicomplexan protozoan</name>
    <dbReference type="NCBI Taxonomy" id="94643"/>
    <lineage>
        <taxon>Eukaryota</taxon>
        <taxon>Sar</taxon>
        <taxon>Alveolata</taxon>
        <taxon>Apicomplexa</taxon>
        <taxon>Conoidasida</taxon>
        <taxon>Coccidia</taxon>
        <taxon>Eucoccidiorida</taxon>
        <taxon>Eimeriorina</taxon>
        <taxon>Sarcocystidae</taxon>
        <taxon>Besnoitia</taxon>
    </lineage>
</organism>
<feature type="region of interest" description="Disordered" evidence="1">
    <location>
        <begin position="261"/>
        <end position="301"/>
    </location>
</feature>
<dbReference type="KEGG" id="bbes:BESB_053490"/>
<proteinExistence type="predicted"/>
<keyword evidence="2" id="KW-0472">Membrane</keyword>
<keyword evidence="4" id="KW-1185">Reference proteome</keyword>
<name>A0A2A9MB32_BESBE</name>
<feature type="compositionally biased region" description="Low complexity" evidence="1">
    <location>
        <begin position="261"/>
        <end position="275"/>
    </location>
</feature>
<gene>
    <name evidence="3" type="ORF">BESB_053490</name>
</gene>
<reference evidence="3 4" key="1">
    <citation type="submission" date="2017-09" db="EMBL/GenBank/DDBJ databases">
        <title>Genome sequencing of Besnoitia besnoiti strain Bb-Ger1.</title>
        <authorList>
            <person name="Schares G."/>
            <person name="Venepally P."/>
            <person name="Lorenzi H.A."/>
        </authorList>
    </citation>
    <scope>NUCLEOTIDE SEQUENCE [LARGE SCALE GENOMIC DNA]</scope>
    <source>
        <strain evidence="3 4">Bb-Ger1</strain>
    </source>
</reference>
<dbReference type="EMBL" id="NWUJ01000004">
    <property type="protein sequence ID" value="PFH35698.1"/>
    <property type="molecule type" value="Genomic_DNA"/>
</dbReference>
<keyword evidence="2" id="KW-0812">Transmembrane</keyword>
<feature type="compositionally biased region" description="Low complexity" evidence="1">
    <location>
        <begin position="214"/>
        <end position="225"/>
    </location>
</feature>
<dbReference type="AlphaFoldDB" id="A0A2A9MB32"/>
<dbReference type="GeneID" id="40310278"/>
<dbReference type="Proteomes" id="UP000224006">
    <property type="component" value="Chromosome IV"/>
</dbReference>
<evidence type="ECO:0000256" key="2">
    <source>
        <dbReference type="SAM" id="Phobius"/>
    </source>
</evidence>
<evidence type="ECO:0008006" key="5">
    <source>
        <dbReference type="Google" id="ProtNLM"/>
    </source>
</evidence>
<feature type="region of interest" description="Disordered" evidence="1">
    <location>
        <begin position="189"/>
        <end position="231"/>
    </location>
</feature>
<sequence>MAPQERCEAHAAARLGCRLFAGKRRERTVSPLSTGPHSLVRGDMHVATRRKPGSPATRRTRSAAFSAARCGVLFFVSCFLCSHFCLPSLEGGGVFASSPAGFASFPGVSPAAASADASPPVSFLGETANTLSLFGGEEAPLGASAWGGFFSRGGEHGEKPADNVEEKDELELPLPSELKETASFLGLRANANGDEKRDRWFPLPADDSPQEPGATTAATRQATTRPHLRQAPAALTLPFSAIQGPRIDFSDKVLAAAPTSAASAPSASETRASPTGAAPASGLSPSPEARAQQGGEETRAAVKVSVQPHASLVQVREGAKGIGTILAGAGLNTLLGGVNQYQMGPFAPATPTAPGVMPGAAATPLAVPAAPPGGLPQMAAPPTALPGAVPMVAAAATPTDSGTNVVAITLGVIGGLVALCLVGGCVYTATSKKRKR</sequence>
<feature type="transmembrane region" description="Helical" evidence="2">
    <location>
        <begin position="405"/>
        <end position="429"/>
    </location>
</feature>
<evidence type="ECO:0000313" key="4">
    <source>
        <dbReference type="Proteomes" id="UP000224006"/>
    </source>
</evidence>
<dbReference type="RefSeq" id="XP_029219707.1">
    <property type="nucleotide sequence ID" value="XM_029363784.1"/>
</dbReference>
<evidence type="ECO:0000313" key="3">
    <source>
        <dbReference type="EMBL" id="PFH35698.1"/>
    </source>
</evidence>
<protein>
    <recommendedName>
        <fullName evidence="5">Transmembrane protein</fullName>
    </recommendedName>
</protein>
<accession>A0A2A9MB32</accession>
<dbReference type="VEuPathDB" id="ToxoDB:BESB_053490"/>